<evidence type="ECO:0000313" key="3">
    <source>
        <dbReference type="Proteomes" id="UP000807025"/>
    </source>
</evidence>
<feature type="region of interest" description="Disordered" evidence="1">
    <location>
        <begin position="281"/>
        <end position="366"/>
    </location>
</feature>
<reference evidence="2" key="1">
    <citation type="submission" date="2020-11" db="EMBL/GenBank/DDBJ databases">
        <authorList>
            <consortium name="DOE Joint Genome Institute"/>
            <person name="Ahrendt S."/>
            <person name="Riley R."/>
            <person name="Andreopoulos W."/>
            <person name="Labutti K."/>
            <person name="Pangilinan J."/>
            <person name="Ruiz-Duenas F.J."/>
            <person name="Barrasa J.M."/>
            <person name="Sanchez-Garcia M."/>
            <person name="Camarero S."/>
            <person name="Miyauchi S."/>
            <person name="Serrano A."/>
            <person name="Linde D."/>
            <person name="Babiker R."/>
            <person name="Drula E."/>
            <person name="Ayuso-Fernandez I."/>
            <person name="Pacheco R."/>
            <person name="Padilla G."/>
            <person name="Ferreira P."/>
            <person name="Barriuso J."/>
            <person name="Kellner H."/>
            <person name="Castanera R."/>
            <person name="Alfaro M."/>
            <person name="Ramirez L."/>
            <person name="Pisabarro A.G."/>
            <person name="Kuo A."/>
            <person name="Tritt A."/>
            <person name="Lipzen A."/>
            <person name="He G."/>
            <person name="Yan M."/>
            <person name="Ng V."/>
            <person name="Cullen D."/>
            <person name="Martin F."/>
            <person name="Rosso M.-N."/>
            <person name="Henrissat B."/>
            <person name="Hibbett D."/>
            <person name="Martinez A.T."/>
            <person name="Grigoriev I.V."/>
        </authorList>
    </citation>
    <scope>NUCLEOTIDE SEQUENCE</scope>
    <source>
        <strain evidence="2">ATCC 90797</strain>
    </source>
</reference>
<feature type="compositionally biased region" description="Low complexity" evidence="1">
    <location>
        <begin position="281"/>
        <end position="295"/>
    </location>
</feature>
<feature type="compositionally biased region" description="Basic and acidic residues" evidence="1">
    <location>
        <begin position="352"/>
        <end position="366"/>
    </location>
</feature>
<proteinExistence type="predicted"/>
<organism evidence="2 3">
    <name type="scientific">Pleurotus eryngii</name>
    <name type="common">Boletus of the steppes</name>
    <dbReference type="NCBI Taxonomy" id="5323"/>
    <lineage>
        <taxon>Eukaryota</taxon>
        <taxon>Fungi</taxon>
        <taxon>Dikarya</taxon>
        <taxon>Basidiomycota</taxon>
        <taxon>Agaricomycotina</taxon>
        <taxon>Agaricomycetes</taxon>
        <taxon>Agaricomycetidae</taxon>
        <taxon>Agaricales</taxon>
        <taxon>Pleurotineae</taxon>
        <taxon>Pleurotaceae</taxon>
        <taxon>Pleurotus</taxon>
    </lineage>
</organism>
<dbReference type="AlphaFoldDB" id="A0A9P6A8F0"/>
<sequence length="407" mass="44521">MQRISRTSSEPVVTNSSAPNKAACSQSGHGINSVSQWDQSIQTSTPPQSPVHSDQRVNNSTRPLPQPGSNTGNVNMYRQGRNDREAVVSSRNRVHSEVGTRENVAFPRDHADTTPRSVQSRRTVPITGTDLQEDGRHGMLLRRDSDPAICATPPVKPAHYDGLAPPVRRERSSSSDSSSSAFSALTCPESPIPSDMSLVGPLSSDDTGPVYPAFKTPARRNPPAVRQADCADKYADIDLLMEEFDKVDIYREDRRLPLLVSPPRPSPVARNRSTLQQELLSPLRSSPHLRSPESLYNAQSTTREQEHPTPTASPRAYSNVRASASQTAVATPRQNGDARHVVVVPDSDDEEDRGRAGERRRSSLSSERRALIAHGVPACLSMQLMTYSPGRLLVPRILPGLPPSYDK</sequence>
<feature type="compositionally biased region" description="Polar residues" evidence="1">
    <location>
        <begin position="296"/>
        <end position="312"/>
    </location>
</feature>
<keyword evidence="3" id="KW-1185">Reference proteome</keyword>
<evidence type="ECO:0000313" key="2">
    <source>
        <dbReference type="EMBL" id="KAF9501499.1"/>
    </source>
</evidence>
<evidence type="ECO:0000256" key="1">
    <source>
        <dbReference type="SAM" id="MobiDB-lite"/>
    </source>
</evidence>
<name>A0A9P6A8F0_PLEER</name>
<dbReference type="EMBL" id="MU154523">
    <property type="protein sequence ID" value="KAF9501499.1"/>
    <property type="molecule type" value="Genomic_DNA"/>
</dbReference>
<feature type="compositionally biased region" description="Polar residues" evidence="1">
    <location>
        <begin position="320"/>
        <end position="334"/>
    </location>
</feature>
<feature type="compositionally biased region" description="Low complexity" evidence="1">
    <location>
        <begin position="174"/>
        <end position="184"/>
    </location>
</feature>
<comment type="caution">
    <text evidence="2">The sequence shown here is derived from an EMBL/GenBank/DDBJ whole genome shotgun (WGS) entry which is preliminary data.</text>
</comment>
<accession>A0A9P6A8F0</accession>
<feature type="compositionally biased region" description="Polar residues" evidence="1">
    <location>
        <begin position="1"/>
        <end position="76"/>
    </location>
</feature>
<feature type="region of interest" description="Disordered" evidence="1">
    <location>
        <begin position="1"/>
        <end position="121"/>
    </location>
</feature>
<feature type="region of interest" description="Disordered" evidence="1">
    <location>
        <begin position="153"/>
        <end position="190"/>
    </location>
</feature>
<protein>
    <submittedName>
        <fullName evidence="2">Uncharacterized protein</fullName>
    </submittedName>
</protein>
<dbReference type="Proteomes" id="UP000807025">
    <property type="component" value="Unassembled WGS sequence"/>
</dbReference>
<gene>
    <name evidence="2" type="ORF">BDN71DRAFT_711403</name>
</gene>